<keyword evidence="2" id="KW-0812">Transmembrane</keyword>
<feature type="compositionally biased region" description="Polar residues" evidence="1">
    <location>
        <begin position="260"/>
        <end position="269"/>
    </location>
</feature>
<organism evidence="3 4">
    <name type="scientific">Ceraceosorus bombacis</name>
    <dbReference type="NCBI Taxonomy" id="401625"/>
    <lineage>
        <taxon>Eukaryota</taxon>
        <taxon>Fungi</taxon>
        <taxon>Dikarya</taxon>
        <taxon>Basidiomycota</taxon>
        <taxon>Ustilaginomycotina</taxon>
        <taxon>Exobasidiomycetes</taxon>
        <taxon>Ceraceosorales</taxon>
        <taxon>Ceraceosoraceae</taxon>
        <taxon>Ceraceosorus</taxon>
    </lineage>
</organism>
<feature type="transmembrane region" description="Helical" evidence="2">
    <location>
        <begin position="16"/>
        <end position="38"/>
    </location>
</feature>
<feature type="transmembrane region" description="Helical" evidence="2">
    <location>
        <begin position="146"/>
        <end position="168"/>
    </location>
</feature>
<evidence type="ECO:0000256" key="2">
    <source>
        <dbReference type="SAM" id="Phobius"/>
    </source>
</evidence>
<dbReference type="Proteomes" id="UP000054845">
    <property type="component" value="Unassembled WGS sequence"/>
</dbReference>
<protein>
    <submittedName>
        <fullName evidence="3">Uncharacterized protein</fullName>
    </submittedName>
</protein>
<name>A0A0P1BC12_9BASI</name>
<proteinExistence type="predicted"/>
<dbReference type="EMBL" id="CCYA01000217">
    <property type="protein sequence ID" value="CEH13385.1"/>
    <property type="molecule type" value="Genomic_DNA"/>
</dbReference>
<reference evidence="3 4" key="1">
    <citation type="submission" date="2014-09" db="EMBL/GenBank/DDBJ databases">
        <authorList>
            <person name="Magalhaes I.L.F."/>
            <person name="Oliveira U."/>
            <person name="Santos F.R."/>
            <person name="Vidigal T.H.D.A."/>
            <person name="Brescovit A.D."/>
            <person name="Santos A.J."/>
        </authorList>
    </citation>
    <scope>NUCLEOTIDE SEQUENCE [LARGE SCALE GENOMIC DNA]</scope>
</reference>
<keyword evidence="4" id="KW-1185">Reference proteome</keyword>
<accession>A0A0P1BC12</accession>
<feature type="transmembrane region" description="Helical" evidence="2">
    <location>
        <begin position="50"/>
        <end position="78"/>
    </location>
</feature>
<keyword evidence="2" id="KW-1133">Transmembrane helix</keyword>
<evidence type="ECO:0000256" key="1">
    <source>
        <dbReference type="SAM" id="MobiDB-lite"/>
    </source>
</evidence>
<evidence type="ECO:0000313" key="3">
    <source>
        <dbReference type="EMBL" id="CEH13385.1"/>
    </source>
</evidence>
<dbReference type="AlphaFoldDB" id="A0A0P1BC12"/>
<dbReference type="OrthoDB" id="10281540at2759"/>
<feature type="region of interest" description="Disordered" evidence="1">
    <location>
        <begin position="253"/>
        <end position="289"/>
    </location>
</feature>
<sequence>MFHFDRRRLCFSRPSVGILLFTPAITILAAIETAWATFDIIRVHGTAGSFYRFCGVVAIIAMWTLVIGAPVGFIGVAIRSRKISTAWWHLATWHAVFTTVGGIIKTIALLANRSGWLNLCNAEHQYLFDGMISCKRYWRIRMLGHVIVYFGLSTLLIMSAMLLTGFVAELAKSDEGHQEFIVVDNSRRGDNIGLTRTCAGGGADSHRARFVAPHLPRPAPQRADSARSEDAPVTADHVIEGLPSGTFTEIPLSEKKMVDSPSSSFSPDTNPFADKAANHECLPPPPFEAIHPTHAVVAKEAAAAENAKVQVPETAHLPDSKLQG</sequence>
<feature type="region of interest" description="Disordered" evidence="1">
    <location>
        <begin position="212"/>
        <end position="232"/>
    </location>
</feature>
<evidence type="ECO:0000313" key="4">
    <source>
        <dbReference type="Proteomes" id="UP000054845"/>
    </source>
</evidence>
<keyword evidence="2" id="KW-0472">Membrane</keyword>